<dbReference type="PANTHER" id="PTHR32322">
    <property type="entry name" value="INNER MEMBRANE TRANSPORTER"/>
    <property type="match status" value="1"/>
</dbReference>
<dbReference type="Proteomes" id="UP000190750">
    <property type="component" value="Unassembled WGS sequence"/>
</dbReference>
<dbReference type="InterPro" id="IPR050638">
    <property type="entry name" value="AA-Vitamin_Transporters"/>
</dbReference>
<evidence type="ECO:0000256" key="5">
    <source>
        <dbReference type="ARBA" id="ARBA00023136"/>
    </source>
</evidence>
<feature type="transmembrane region" description="Helical" evidence="6">
    <location>
        <begin position="76"/>
        <end position="96"/>
    </location>
</feature>
<feature type="domain" description="EamA" evidence="7">
    <location>
        <begin position="158"/>
        <end position="293"/>
    </location>
</feature>
<feature type="transmembrane region" description="Helical" evidence="6">
    <location>
        <begin position="129"/>
        <end position="149"/>
    </location>
</feature>
<dbReference type="PANTHER" id="PTHR32322:SF2">
    <property type="entry name" value="EAMA DOMAIN-CONTAINING PROTEIN"/>
    <property type="match status" value="1"/>
</dbReference>
<proteinExistence type="inferred from homology"/>
<evidence type="ECO:0000313" key="8">
    <source>
        <dbReference type="EMBL" id="OOV08163.1"/>
    </source>
</evidence>
<keyword evidence="9" id="KW-1185">Reference proteome</keyword>
<evidence type="ECO:0000256" key="2">
    <source>
        <dbReference type="ARBA" id="ARBA00007362"/>
    </source>
</evidence>
<dbReference type="EMBL" id="MTJN01000002">
    <property type="protein sequence ID" value="OOV08163.1"/>
    <property type="molecule type" value="Genomic_DNA"/>
</dbReference>
<keyword evidence="5 6" id="KW-0472">Membrane</keyword>
<dbReference type="GO" id="GO:0016020">
    <property type="term" value="C:membrane"/>
    <property type="evidence" value="ECO:0007669"/>
    <property type="project" value="UniProtKB-SubCell"/>
</dbReference>
<comment type="similarity">
    <text evidence="2">Belongs to the EamA transporter family.</text>
</comment>
<evidence type="ECO:0000259" key="7">
    <source>
        <dbReference type="Pfam" id="PF00892"/>
    </source>
</evidence>
<dbReference type="InterPro" id="IPR037185">
    <property type="entry name" value="EmrE-like"/>
</dbReference>
<dbReference type="Pfam" id="PF00892">
    <property type="entry name" value="EamA"/>
    <property type="match status" value="2"/>
</dbReference>
<feature type="domain" description="EamA" evidence="7">
    <location>
        <begin position="20"/>
        <end position="148"/>
    </location>
</feature>
<feature type="transmembrane region" description="Helical" evidence="6">
    <location>
        <begin position="45"/>
        <end position="64"/>
    </location>
</feature>
<feature type="transmembrane region" description="Helical" evidence="6">
    <location>
        <begin position="12"/>
        <end position="39"/>
    </location>
</feature>
<keyword evidence="3 6" id="KW-0812">Transmembrane</keyword>
<evidence type="ECO:0000256" key="6">
    <source>
        <dbReference type="SAM" id="Phobius"/>
    </source>
</evidence>
<protein>
    <recommendedName>
        <fullName evidence="7">EamA domain-containing protein</fullName>
    </recommendedName>
</protein>
<gene>
    <name evidence="8" type="ORF">RF819_16840</name>
</gene>
<comment type="caution">
    <text evidence="8">The sequence shown here is derived from an EMBL/GenBank/DDBJ whole genome shotgun (WGS) entry which is preliminary data.</text>
</comment>
<dbReference type="RefSeq" id="WP_078366032.1">
    <property type="nucleotide sequence ID" value="NZ_MTJN01000002.1"/>
</dbReference>
<feature type="transmembrane region" description="Helical" evidence="6">
    <location>
        <begin position="249"/>
        <end position="270"/>
    </location>
</feature>
<sequence length="325" mass="34685">MPTNLHTSLRQPPFWALLTALLLVYIVWGTTYFATAIALKSMPAIWMNGARFVLAGVVMLAWGLWHGEKLPTARQWRNAALVGGLMVFGAMNLVVFAQKNGIGSGLMATVITTMPMWLALWTRWGGEKVPYTSWIGLALGVAGAALLSLEGDFSANWLGALAAFAAPLCWSMGSYASRRLDLPSPAMAASSEWLAGGAMGLLLSSWLEPHDSLAKVTSTGWLAWAYLLVFGTLIALNAYLWLLKNTSAAVAGSYSFVNPAVALLVGAGFGHEVLTGWVFAALPLIAAALAMILYGPSLVAALTEKKLGRWSANTSTAKKCYQQNS</sequence>
<comment type="subcellular location">
    <subcellularLocation>
        <location evidence="1">Membrane</location>
        <topology evidence="1">Multi-pass membrane protein</topology>
    </subcellularLocation>
</comment>
<feature type="transmembrane region" description="Helical" evidence="6">
    <location>
        <begin position="219"/>
        <end position="242"/>
    </location>
</feature>
<reference evidence="8 9" key="1">
    <citation type="submission" date="2017-01" db="EMBL/GenBank/DDBJ databases">
        <title>Genome sequencing of Rhodoferax fermentans JCM 7819.</title>
        <authorList>
            <person name="Kim Y.J."/>
            <person name="Farh M.E.-A."/>
            <person name="Yang D.-C."/>
        </authorList>
    </citation>
    <scope>NUCLEOTIDE SEQUENCE [LARGE SCALE GENOMIC DNA]</scope>
    <source>
        <strain evidence="8 9">JCM 7819</strain>
    </source>
</reference>
<feature type="transmembrane region" description="Helical" evidence="6">
    <location>
        <begin position="155"/>
        <end position="176"/>
    </location>
</feature>
<evidence type="ECO:0000313" key="9">
    <source>
        <dbReference type="Proteomes" id="UP000190750"/>
    </source>
</evidence>
<dbReference type="SUPFAM" id="SSF103481">
    <property type="entry name" value="Multidrug resistance efflux transporter EmrE"/>
    <property type="match status" value="2"/>
</dbReference>
<dbReference type="InterPro" id="IPR000620">
    <property type="entry name" value="EamA_dom"/>
</dbReference>
<name>A0A1T1AVV2_RHOFE</name>
<evidence type="ECO:0000256" key="1">
    <source>
        <dbReference type="ARBA" id="ARBA00004141"/>
    </source>
</evidence>
<dbReference type="OrthoDB" id="9812547at2"/>
<evidence type="ECO:0000256" key="3">
    <source>
        <dbReference type="ARBA" id="ARBA00022692"/>
    </source>
</evidence>
<accession>A0A1T1AVV2</accession>
<feature type="transmembrane region" description="Helical" evidence="6">
    <location>
        <begin position="102"/>
        <end position="122"/>
    </location>
</feature>
<dbReference type="AlphaFoldDB" id="A0A1T1AVV2"/>
<keyword evidence="4 6" id="KW-1133">Transmembrane helix</keyword>
<evidence type="ECO:0000256" key="4">
    <source>
        <dbReference type="ARBA" id="ARBA00022989"/>
    </source>
</evidence>
<feature type="transmembrane region" description="Helical" evidence="6">
    <location>
        <begin position="276"/>
        <end position="302"/>
    </location>
</feature>
<organism evidence="8 9">
    <name type="scientific">Rhodoferax fermentans</name>
    <dbReference type="NCBI Taxonomy" id="28066"/>
    <lineage>
        <taxon>Bacteria</taxon>
        <taxon>Pseudomonadati</taxon>
        <taxon>Pseudomonadota</taxon>
        <taxon>Betaproteobacteria</taxon>
        <taxon>Burkholderiales</taxon>
        <taxon>Comamonadaceae</taxon>
        <taxon>Rhodoferax</taxon>
    </lineage>
</organism>